<dbReference type="Gene3D" id="3.90.75.20">
    <property type="match status" value="1"/>
</dbReference>
<evidence type="ECO:0000313" key="2">
    <source>
        <dbReference type="EMBL" id="SEC89835.1"/>
    </source>
</evidence>
<evidence type="ECO:0000313" key="3">
    <source>
        <dbReference type="EMBL" id="SEC95786.1"/>
    </source>
</evidence>
<sequence length="153" mass="17627">MTDQERFWAKVRRGEACWEWNACITPDGYGQFGLGGRVLLAHRVSYEFEHGAVPPGLFVDHICHNRACVRPSHLRLVTQKQNQENHAGAHRNSKSGVRGVFWDRQRGMWRAKAYHHGRQVHAGFFAELADAEAAVIAKRNELFTHNDMDRRPR</sequence>
<dbReference type="AlphaFoldDB" id="A0A1H4W9E2"/>
<evidence type="ECO:0000259" key="1">
    <source>
        <dbReference type="Pfam" id="PF13392"/>
    </source>
</evidence>
<dbReference type="InterPro" id="IPR044925">
    <property type="entry name" value="His-Me_finger_sf"/>
</dbReference>
<keyword evidence="2" id="KW-0255">Endonuclease</keyword>
<dbReference type="EMBL" id="FNSN01000004">
    <property type="protein sequence ID" value="SEC89835.1"/>
    <property type="molecule type" value="Genomic_DNA"/>
</dbReference>
<dbReference type="InterPro" id="IPR003615">
    <property type="entry name" value="HNH_nuc"/>
</dbReference>
<dbReference type="Proteomes" id="UP000182652">
    <property type="component" value="Unassembled WGS sequence"/>
</dbReference>
<dbReference type="GO" id="GO:0004519">
    <property type="term" value="F:endonuclease activity"/>
    <property type="evidence" value="ECO:0007669"/>
    <property type="project" value="UniProtKB-KW"/>
</dbReference>
<keyword evidence="4" id="KW-1185">Reference proteome</keyword>
<gene>
    <name evidence="2" type="ORF">SAMN04489745_3456</name>
    <name evidence="3" type="ORF">SAMN04489745_3548</name>
</gene>
<keyword evidence="2" id="KW-0378">Hydrolase</keyword>
<proteinExistence type="predicted"/>
<dbReference type="STRING" id="156980.SAMN04489745_3456"/>
<dbReference type="Pfam" id="PF13392">
    <property type="entry name" value="HNH_3"/>
    <property type="match status" value="1"/>
</dbReference>
<dbReference type="SUPFAM" id="SSF54060">
    <property type="entry name" value="His-Me finger endonucleases"/>
    <property type="match status" value="1"/>
</dbReference>
<feature type="domain" description="HNH nuclease" evidence="1">
    <location>
        <begin position="40"/>
        <end position="83"/>
    </location>
</feature>
<dbReference type="EMBL" id="FNSN01000006">
    <property type="protein sequence ID" value="SEC95786.1"/>
    <property type="molecule type" value="Genomic_DNA"/>
</dbReference>
<dbReference type="RefSeq" id="WP_074784663.1">
    <property type="nucleotide sequence ID" value="NZ_FNSN01000004.1"/>
</dbReference>
<protein>
    <submittedName>
        <fullName evidence="2">HNH endonuclease</fullName>
    </submittedName>
</protein>
<name>A0A1H4W9E2_9MICC</name>
<dbReference type="Gene3D" id="1.20.5.2050">
    <property type="match status" value="1"/>
</dbReference>
<evidence type="ECO:0000313" key="4">
    <source>
        <dbReference type="Proteomes" id="UP000182652"/>
    </source>
</evidence>
<organism evidence="2 4">
    <name type="scientific">Arthrobacter woluwensis</name>
    <dbReference type="NCBI Taxonomy" id="156980"/>
    <lineage>
        <taxon>Bacteria</taxon>
        <taxon>Bacillati</taxon>
        <taxon>Actinomycetota</taxon>
        <taxon>Actinomycetes</taxon>
        <taxon>Micrococcales</taxon>
        <taxon>Micrococcaceae</taxon>
        <taxon>Arthrobacter</taxon>
    </lineage>
</organism>
<accession>A0A1H4W9E2</accession>
<keyword evidence="2" id="KW-0540">Nuclease</keyword>
<reference evidence="2 4" key="1">
    <citation type="submission" date="2016-10" db="EMBL/GenBank/DDBJ databases">
        <authorList>
            <person name="de Groot N.N."/>
        </authorList>
    </citation>
    <scope>NUCLEOTIDE SEQUENCE [LARGE SCALE GENOMIC DNA]</scope>
    <source>
        <strain evidence="2 4">DSM 10495</strain>
    </source>
</reference>